<dbReference type="Pfam" id="PF07702">
    <property type="entry name" value="UTRA"/>
    <property type="match status" value="1"/>
</dbReference>
<dbReference type="SMART" id="SM00345">
    <property type="entry name" value="HTH_GNTR"/>
    <property type="match status" value="1"/>
</dbReference>
<sequence length="244" mass="27509">MILKRPQTITSQVNSILRKRIRDGAYAPGSKLPSESDLAAELGVSRATLRQAMTSLVSEGMLLPRQGDGTYVNRRVFEISTRLESFWSFTHMIENSGRKCTIHVLSTQVLPAGQRESDVLEIAPEEPIYVMERLFFADEQPVILSTNIIPVAFFSIAPECCDARVPLNVFLETYCDQWIAYSTSDIRSALPAPQAVERLQLDSDEPLLTFFDVFYNRADQPVAFGLNNYADKRLNMRLVRAWGA</sequence>
<dbReference type="GO" id="GO:0003677">
    <property type="term" value="F:DNA binding"/>
    <property type="evidence" value="ECO:0007669"/>
    <property type="project" value="UniProtKB-KW"/>
</dbReference>
<dbReference type="CDD" id="cd07377">
    <property type="entry name" value="WHTH_GntR"/>
    <property type="match status" value="1"/>
</dbReference>
<dbReference type="Gene3D" id="3.40.1410.10">
    <property type="entry name" value="Chorismate lyase-like"/>
    <property type="match status" value="1"/>
</dbReference>
<evidence type="ECO:0000256" key="1">
    <source>
        <dbReference type="ARBA" id="ARBA00023015"/>
    </source>
</evidence>
<evidence type="ECO:0000259" key="4">
    <source>
        <dbReference type="PROSITE" id="PS50949"/>
    </source>
</evidence>
<dbReference type="GO" id="GO:0045892">
    <property type="term" value="P:negative regulation of DNA-templated transcription"/>
    <property type="evidence" value="ECO:0007669"/>
    <property type="project" value="TreeGrafter"/>
</dbReference>
<dbReference type="InterPro" id="IPR036388">
    <property type="entry name" value="WH-like_DNA-bd_sf"/>
</dbReference>
<evidence type="ECO:0000256" key="3">
    <source>
        <dbReference type="ARBA" id="ARBA00023163"/>
    </source>
</evidence>
<dbReference type="InterPro" id="IPR028978">
    <property type="entry name" value="Chorismate_lyase_/UTRA_dom_sf"/>
</dbReference>
<gene>
    <name evidence="5" type="ORF">LSAC_03381</name>
</gene>
<keyword evidence="1" id="KW-0805">Transcription regulation</keyword>
<dbReference type="InterPro" id="IPR000524">
    <property type="entry name" value="Tscrpt_reg_HTH_GntR"/>
</dbReference>
<dbReference type="SMART" id="SM00866">
    <property type="entry name" value="UTRA"/>
    <property type="match status" value="1"/>
</dbReference>
<name>A0A0M8JQ28_9CHLR</name>
<dbReference type="SUPFAM" id="SSF64288">
    <property type="entry name" value="Chorismate lyase-like"/>
    <property type="match status" value="1"/>
</dbReference>
<organism evidence="5">
    <name type="scientific">Levilinea saccharolytica</name>
    <dbReference type="NCBI Taxonomy" id="229921"/>
    <lineage>
        <taxon>Bacteria</taxon>
        <taxon>Bacillati</taxon>
        <taxon>Chloroflexota</taxon>
        <taxon>Anaerolineae</taxon>
        <taxon>Anaerolineales</taxon>
        <taxon>Anaerolineaceae</taxon>
        <taxon>Levilinea</taxon>
    </lineage>
</organism>
<dbReference type="AlphaFoldDB" id="A0A0M8JQ28"/>
<evidence type="ECO:0000256" key="2">
    <source>
        <dbReference type="ARBA" id="ARBA00023125"/>
    </source>
</evidence>
<reference evidence="5" key="1">
    <citation type="journal article" date="2015" name="Genome Announc.">
        <title>Draft Genome Sequences of Anaerolinea thermolimosa IMO-1, Bellilinea caldifistulae GOMI-1, Leptolinea tardivitalis YMTK-2, Levilinea saccharolytica KIBI-1, Longilinea arvoryzae KOME-1, Previously Described as Members of the Class Anaerolineae (Chloroflexi).</title>
        <authorList>
            <person name="Matsuura N."/>
            <person name="Tourlousse M.D."/>
            <person name="Ohashi A."/>
            <person name="Hugenholtz P."/>
            <person name="Sekiguchi Y."/>
        </authorList>
    </citation>
    <scope>NUCLEOTIDE SEQUENCE</scope>
    <source>
        <strain evidence="5">KIBI-1</strain>
    </source>
</reference>
<accession>A0A0M8JQ28</accession>
<dbReference type="InterPro" id="IPR036390">
    <property type="entry name" value="WH_DNA-bd_sf"/>
</dbReference>
<dbReference type="EMBL" id="DF967975">
    <property type="protein sequence ID" value="GAP19477.1"/>
    <property type="molecule type" value="Genomic_DNA"/>
</dbReference>
<dbReference type="PRINTS" id="PR00035">
    <property type="entry name" value="HTHGNTR"/>
</dbReference>
<dbReference type="InterPro" id="IPR011663">
    <property type="entry name" value="UTRA"/>
</dbReference>
<dbReference type="RefSeq" id="WP_062419753.1">
    <property type="nucleotide sequence ID" value="NZ_BBXZ01000179.1"/>
</dbReference>
<evidence type="ECO:0000313" key="5">
    <source>
        <dbReference type="EMBL" id="GAP19477.1"/>
    </source>
</evidence>
<dbReference type="Pfam" id="PF00392">
    <property type="entry name" value="GntR"/>
    <property type="match status" value="1"/>
</dbReference>
<dbReference type="PANTHER" id="PTHR44846">
    <property type="entry name" value="MANNOSYL-D-GLYCERATE TRANSPORT/METABOLISM SYSTEM REPRESSOR MNGR-RELATED"/>
    <property type="match status" value="1"/>
</dbReference>
<dbReference type="GO" id="GO:0003700">
    <property type="term" value="F:DNA-binding transcription factor activity"/>
    <property type="evidence" value="ECO:0007669"/>
    <property type="project" value="InterPro"/>
</dbReference>
<keyword evidence="3" id="KW-0804">Transcription</keyword>
<keyword evidence="2" id="KW-0238">DNA-binding</keyword>
<dbReference type="SUPFAM" id="SSF46785">
    <property type="entry name" value="Winged helix' DNA-binding domain"/>
    <property type="match status" value="1"/>
</dbReference>
<protein>
    <submittedName>
        <fullName evidence="5">Transcriptional regulator</fullName>
    </submittedName>
</protein>
<dbReference type="PROSITE" id="PS50949">
    <property type="entry name" value="HTH_GNTR"/>
    <property type="match status" value="1"/>
</dbReference>
<dbReference type="InterPro" id="IPR050679">
    <property type="entry name" value="Bact_HTH_transcr_reg"/>
</dbReference>
<dbReference type="Gene3D" id="1.10.10.10">
    <property type="entry name" value="Winged helix-like DNA-binding domain superfamily/Winged helix DNA-binding domain"/>
    <property type="match status" value="1"/>
</dbReference>
<proteinExistence type="predicted"/>
<feature type="domain" description="HTH gntR-type" evidence="4">
    <location>
        <begin position="7"/>
        <end position="75"/>
    </location>
</feature>
<dbReference type="OrthoDB" id="162982at2"/>
<dbReference type="PANTHER" id="PTHR44846:SF17">
    <property type="entry name" value="GNTR-FAMILY TRANSCRIPTIONAL REGULATOR"/>
    <property type="match status" value="1"/>
</dbReference>